<comment type="caution">
    <text evidence="1">The sequence shown here is derived from an EMBL/GenBank/DDBJ whole genome shotgun (WGS) entry which is preliminary data.</text>
</comment>
<protein>
    <submittedName>
        <fullName evidence="1">Uncharacterized protein</fullName>
    </submittedName>
</protein>
<evidence type="ECO:0000313" key="1">
    <source>
        <dbReference type="EMBL" id="MBW4433064.1"/>
    </source>
</evidence>
<dbReference type="EMBL" id="JAHHHW010000097">
    <property type="protein sequence ID" value="MBW4433064.1"/>
    <property type="molecule type" value="Genomic_DNA"/>
</dbReference>
<dbReference type="Proteomes" id="UP000813215">
    <property type="component" value="Unassembled WGS sequence"/>
</dbReference>
<accession>A0A9E3LU94</accession>
<evidence type="ECO:0000313" key="2">
    <source>
        <dbReference type="Proteomes" id="UP000813215"/>
    </source>
</evidence>
<proteinExistence type="predicted"/>
<organism evidence="1 2">
    <name type="scientific">Pelatocladus maniniholoensis HA4357-MV3</name>
    <dbReference type="NCBI Taxonomy" id="1117104"/>
    <lineage>
        <taxon>Bacteria</taxon>
        <taxon>Bacillati</taxon>
        <taxon>Cyanobacteriota</taxon>
        <taxon>Cyanophyceae</taxon>
        <taxon>Nostocales</taxon>
        <taxon>Nostocaceae</taxon>
        <taxon>Pelatocladus</taxon>
    </lineage>
</organism>
<sequence>MKWTLEVVNNRLKAGKIGVAVRQRGDRLSLRATLPPKPASNKEHWHQQDISLGIYANVAGLQAAEAEAKLLGGRIASGEFNWSQYLEGGDCKDKGYRVSSCGY</sequence>
<dbReference type="AlphaFoldDB" id="A0A9E3LU94"/>
<reference evidence="1" key="1">
    <citation type="submission" date="2021-05" db="EMBL/GenBank/DDBJ databases">
        <authorList>
            <person name="Pietrasiak N."/>
            <person name="Ward R."/>
            <person name="Stajich J.E."/>
            <person name="Kurbessoian T."/>
        </authorList>
    </citation>
    <scope>NUCLEOTIDE SEQUENCE</scope>
    <source>
        <strain evidence="1">HA4357-MV3</strain>
    </source>
</reference>
<gene>
    <name evidence="1" type="ORF">KME28_15370</name>
</gene>
<name>A0A9E3LU94_9NOST</name>
<reference evidence="1" key="2">
    <citation type="journal article" date="2022" name="Microbiol. Resour. Announc.">
        <title>Metagenome Sequencing to Explore Phylogenomics of Terrestrial Cyanobacteria.</title>
        <authorList>
            <person name="Ward R.D."/>
            <person name="Stajich J.E."/>
            <person name="Johansen J.R."/>
            <person name="Huntemann M."/>
            <person name="Clum A."/>
            <person name="Foster B."/>
            <person name="Foster B."/>
            <person name="Roux S."/>
            <person name="Palaniappan K."/>
            <person name="Varghese N."/>
            <person name="Mukherjee S."/>
            <person name="Reddy T.B.K."/>
            <person name="Daum C."/>
            <person name="Copeland A."/>
            <person name="Chen I.A."/>
            <person name="Ivanova N.N."/>
            <person name="Kyrpides N.C."/>
            <person name="Shapiro N."/>
            <person name="Eloe-Fadrosh E.A."/>
            <person name="Pietrasiak N."/>
        </authorList>
    </citation>
    <scope>NUCLEOTIDE SEQUENCE</scope>
    <source>
        <strain evidence="1">HA4357-MV3</strain>
    </source>
</reference>